<accession>A0A1Q2CJX3</accession>
<evidence type="ECO:0000256" key="1">
    <source>
        <dbReference type="SAM" id="MobiDB-lite"/>
    </source>
</evidence>
<feature type="chain" id="PRO_5039136797" evidence="2">
    <location>
        <begin position="24"/>
        <end position="458"/>
    </location>
</feature>
<dbReference type="PROSITE" id="PS51257">
    <property type="entry name" value="PROKAR_LIPOPROTEIN"/>
    <property type="match status" value="1"/>
</dbReference>
<protein>
    <submittedName>
        <fullName evidence="3">Sugar-binding protein</fullName>
    </submittedName>
</protein>
<dbReference type="PANTHER" id="PTHR43649">
    <property type="entry name" value="ARABINOSE-BINDING PROTEIN-RELATED"/>
    <property type="match status" value="1"/>
</dbReference>
<feature type="region of interest" description="Disordered" evidence="1">
    <location>
        <begin position="28"/>
        <end position="56"/>
    </location>
</feature>
<evidence type="ECO:0000256" key="2">
    <source>
        <dbReference type="SAM" id="SignalP"/>
    </source>
</evidence>
<dbReference type="RefSeq" id="WP_077684766.1">
    <property type="nucleotide sequence ID" value="NZ_CP019606.1"/>
</dbReference>
<name>A0A1Q2CJX3_9ACTN</name>
<reference evidence="4" key="1">
    <citation type="submission" date="2017-02" db="EMBL/GenBank/DDBJ databases">
        <title>Tessaracoccus aquaemaris sp. nov., isolated from the intestine of a Korean rockfish, Sebastes schlegelii, in a marine aquaculture pond.</title>
        <authorList>
            <person name="Tak E.J."/>
            <person name="Bae J.-W."/>
        </authorList>
    </citation>
    <scope>NUCLEOTIDE SEQUENCE [LARGE SCALE GENOMIC DNA]</scope>
    <source>
        <strain evidence="4">NSG39</strain>
    </source>
</reference>
<keyword evidence="2" id="KW-0732">Signal</keyword>
<feature type="compositionally biased region" description="Polar residues" evidence="1">
    <location>
        <begin position="36"/>
        <end position="48"/>
    </location>
</feature>
<gene>
    <name evidence="3" type="ORF">BW730_01535</name>
</gene>
<organism evidence="3 4">
    <name type="scientific">Tessaracoccus aquimaris</name>
    <dbReference type="NCBI Taxonomy" id="1332264"/>
    <lineage>
        <taxon>Bacteria</taxon>
        <taxon>Bacillati</taxon>
        <taxon>Actinomycetota</taxon>
        <taxon>Actinomycetes</taxon>
        <taxon>Propionibacteriales</taxon>
        <taxon>Propionibacteriaceae</taxon>
        <taxon>Tessaracoccus</taxon>
    </lineage>
</organism>
<dbReference type="STRING" id="1332264.BW730_01535"/>
<dbReference type="Proteomes" id="UP000188145">
    <property type="component" value="Chromosome"/>
</dbReference>
<dbReference type="SUPFAM" id="SSF53850">
    <property type="entry name" value="Periplasmic binding protein-like II"/>
    <property type="match status" value="1"/>
</dbReference>
<proteinExistence type="predicted"/>
<dbReference type="Pfam" id="PF01547">
    <property type="entry name" value="SBP_bac_1"/>
    <property type="match status" value="1"/>
</dbReference>
<evidence type="ECO:0000313" key="4">
    <source>
        <dbReference type="Proteomes" id="UP000188145"/>
    </source>
</evidence>
<dbReference type="InterPro" id="IPR006059">
    <property type="entry name" value="SBP"/>
</dbReference>
<dbReference type="PANTHER" id="PTHR43649:SF32">
    <property type="entry name" value="SUGAR BINDING SECRETED PROTEIN"/>
    <property type="match status" value="1"/>
</dbReference>
<dbReference type="KEGG" id="tes:BW730_01535"/>
<dbReference type="OrthoDB" id="3226017at2"/>
<dbReference type="EMBL" id="CP019606">
    <property type="protein sequence ID" value="AQP46436.1"/>
    <property type="molecule type" value="Genomic_DNA"/>
</dbReference>
<evidence type="ECO:0000313" key="3">
    <source>
        <dbReference type="EMBL" id="AQP46436.1"/>
    </source>
</evidence>
<keyword evidence="4" id="KW-1185">Reference proteome</keyword>
<dbReference type="Gene3D" id="3.40.190.10">
    <property type="entry name" value="Periplasmic binding protein-like II"/>
    <property type="match status" value="1"/>
</dbReference>
<dbReference type="AlphaFoldDB" id="A0A1Q2CJX3"/>
<dbReference type="InterPro" id="IPR050490">
    <property type="entry name" value="Bact_solute-bd_prot1"/>
</dbReference>
<sequence length="458" mass="48380">MTTFRRRSAIGAAFASLALLATACSPTATDAASPGATDTTKPATSKPATSEPAAPAENIELTITTFGTMGLDGLYKEYEQAHPGITIKATNIDTGGNALTDWQTKQAAGAGLPDVQAVEEGWLSKVMSVSDSFTDLRDYGASDIASRWVPWKVAQATDQKGRIIGYGTDIGPQGICFNGKSLKAAGMPGDRDGFAQLLGGKDATWQKFFDVGKQYRDKTGKAWYDQSGFVWNSMVNQLDEGYYTKDGKLNVKDNAQLKERWTMLADAAKAGLSSNQTQWDWGGGKAFLDDSFATFVCPGWMLGVVKGQVEAGGGDATSGWDFADVYPGGAANWGGSFLTVPTTSKHPKEAAELAAWLTDAKQEVASFQAAGAFPSVVAAQQDPGVTGPSDLTKFFNNAPVGEILAKRAEGVKAQFKGPDDSVIQEQVFGPSVQAIDSGKADGQKAWDDAMKLLDTVVG</sequence>
<feature type="signal peptide" evidence="2">
    <location>
        <begin position="1"/>
        <end position="23"/>
    </location>
</feature>